<organismHost>
    <name type="scientific">Phacochoerus aethiopicus</name>
    <name type="common">Warthog</name>
    <dbReference type="NCBI Taxonomy" id="85517"/>
</organismHost>
<organismHost>
    <name type="scientific">Phacochoerus africanus</name>
    <name type="common">Warthog</name>
    <dbReference type="NCBI Taxonomy" id="41426"/>
</organismHost>
<gene>
    <name evidence="1" type="primary">L09VR</name>
</gene>
<proteinExistence type="predicted"/>
<name>Q8V9S5_ASF</name>
<organismHost>
    <name type="scientific">Ornithodoros moubata</name>
    <name type="common">Soft tick</name>
    <name type="synonym">Argasid tick</name>
    <dbReference type="NCBI Taxonomy" id="6938"/>
</organismHost>
<organismHost>
    <name type="scientific">Potamochoerus larvatus</name>
    <name type="common">Bushpig</name>
    <dbReference type="NCBI Taxonomy" id="273792"/>
</organismHost>
<sequence>MIIVRVGHLRFMDTYQGKPNAFYKKVVYFRGYKQVIDVKLIIRERDFINDSWDKPWFKAYIASTGASRYKT</sequence>
<reference evidence="1" key="1">
    <citation type="submission" date="2001-11" db="EMBL/GenBank/DDBJ databases">
        <title>Nucleotide sequence and analysis of 16.25 kilobase pairs of the African swine fever virus genome that span the central variable region.</title>
        <authorList>
            <person name="Roberts P.C."/>
            <person name="Lu Z."/>
            <person name="Rock D.L."/>
        </authorList>
    </citation>
    <scope>NUCLEOTIDE SEQUENCE</scope>
    <source>
        <strain evidence="1">Malawi Lil-20/1</strain>
    </source>
</reference>
<organismHost>
    <name type="scientific">Ornithodoros</name>
    <name type="common">relapsing fever ticks</name>
    <dbReference type="NCBI Taxonomy" id="6937"/>
</organismHost>
<evidence type="ECO:0000313" key="1">
    <source>
        <dbReference type="EMBL" id="AAL31339.1"/>
    </source>
</evidence>
<organism evidence="1">
    <name type="scientific">African swine fever virus</name>
    <name type="common">ASFV</name>
    <dbReference type="NCBI Taxonomy" id="10497"/>
    <lineage>
        <taxon>Viruses</taxon>
        <taxon>Varidnaviria</taxon>
        <taxon>Bamfordvirae</taxon>
        <taxon>Nucleocytoviricota</taxon>
        <taxon>Pokkesviricetes</taxon>
        <taxon>Asfuvirales</taxon>
        <taxon>Asfarviridae</taxon>
        <taxon>Asfivirus</taxon>
        <taxon>Asfivirus haemorrhagiae</taxon>
    </lineage>
</organism>
<dbReference type="EMBL" id="L00966">
    <property type="protein sequence ID" value="AAL31339.1"/>
    <property type="molecule type" value="Genomic_DNA"/>
</dbReference>
<organismHost>
    <name type="scientific">Sus scrofa</name>
    <name type="common">Pig</name>
    <dbReference type="NCBI Taxonomy" id="9823"/>
</organismHost>
<accession>Q8V9S5</accession>
<protein>
    <submittedName>
        <fullName evidence="1">Uncharacterized protein L09VR</fullName>
    </submittedName>
</protein>